<dbReference type="PANTHER" id="PTHR22916:SF51">
    <property type="entry name" value="GLYCOSYLTRANSFERASE EPSH-RELATED"/>
    <property type="match status" value="1"/>
</dbReference>
<dbReference type="InterPro" id="IPR029044">
    <property type="entry name" value="Nucleotide-diphossugar_trans"/>
</dbReference>
<dbReference type="PANTHER" id="PTHR22916">
    <property type="entry name" value="GLYCOSYLTRANSFERASE"/>
    <property type="match status" value="1"/>
</dbReference>
<keyword evidence="1" id="KW-0328">Glycosyltransferase</keyword>
<dbReference type="CDD" id="cd00761">
    <property type="entry name" value="Glyco_tranf_GTA_type"/>
    <property type="match status" value="1"/>
</dbReference>
<evidence type="ECO:0000256" key="1">
    <source>
        <dbReference type="ARBA" id="ARBA00022676"/>
    </source>
</evidence>
<keyword evidence="2 4" id="KW-0808">Transferase</keyword>
<dbReference type="Pfam" id="PF00535">
    <property type="entry name" value="Glycos_transf_2"/>
    <property type="match status" value="1"/>
</dbReference>
<feature type="domain" description="Glycosyltransferase 2-like" evidence="3">
    <location>
        <begin position="12"/>
        <end position="176"/>
    </location>
</feature>
<dbReference type="GO" id="GO:0016757">
    <property type="term" value="F:glycosyltransferase activity"/>
    <property type="evidence" value="ECO:0007669"/>
    <property type="project" value="UniProtKB-KW"/>
</dbReference>
<proteinExistence type="predicted"/>
<dbReference type="InterPro" id="IPR001173">
    <property type="entry name" value="Glyco_trans_2-like"/>
</dbReference>
<dbReference type="AlphaFoldDB" id="A0A414QLW8"/>
<evidence type="ECO:0000313" key="4">
    <source>
        <dbReference type="EMBL" id="RHF81783.1"/>
    </source>
</evidence>
<evidence type="ECO:0000313" key="5">
    <source>
        <dbReference type="Proteomes" id="UP000284579"/>
    </source>
</evidence>
<sequence>MRKMIMREMFVSIIVPVYNVEQYLKECIESILAQTWKNFEVILVDDGSTDSSGKICDEYSQKKEFISVIHKKNGGLSSARNAGIDVAQGDYLAFIDSDDVVHPRYLSELVAIVKKEKADLAACNFCVGSLCRWKNFSEVKYDIRCNEDVLKKMNDNDVVVTVAWNKLYHAKFFREYGLRYPVGKIHEDMFLTPQILYYTKKMVITNEQLYFYRQRENSIMNSSFSIKQLDALDAIEFRIELFQHWNKQYLQASEYESYIRKSNELYKKMKEEETDLYIEAQERIKTKMKDFRNKKSIFNMLSWKYRIKLMAFLIMER</sequence>
<accession>A0A414QLW8</accession>
<dbReference type="SUPFAM" id="SSF53448">
    <property type="entry name" value="Nucleotide-diphospho-sugar transferases"/>
    <property type="match status" value="1"/>
</dbReference>
<dbReference type="Gene3D" id="3.90.550.10">
    <property type="entry name" value="Spore Coat Polysaccharide Biosynthesis Protein SpsA, Chain A"/>
    <property type="match status" value="1"/>
</dbReference>
<reference evidence="4 5" key="1">
    <citation type="submission" date="2018-08" db="EMBL/GenBank/DDBJ databases">
        <title>A genome reference for cultivated species of the human gut microbiota.</title>
        <authorList>
            <person name="Zou Y."/>
            <person name="Xue W."/>
            <person name="Luo G."/>
        </authorList>
    </citation>
    <scope>NUCLEOTIDE SEQUENCE [LARGE SCALE GENOMIC DNA]</scope>
    <source>
        <strain evidence="4 5">AM23-3</strain>
    </source>
</reference>
<evidence type="ECO:0000259" key="3">
    <source>
        <dbReference type="Pfam" id="PF00535"/>
    </source>
</evidence>
<protein>
    <submittedName>
        <fullName evidence="4">Glycosyltransferase</fullName>
    </submittedName>
</protein>
<name>A0A414QLW8_9FIRM</name>
<dbReference type="Proteomes" id="UP000284579">
    <property type="component" value="Unassembled WGS sequence"/>
</dbReference>
<dbReference type="EMBL" id="QRHO01000020">
    <property type="protein sequence ID" value="RHF81783.1"/>
    <property type="molecule type" value="Genomic_DNA"/>
</dbReference>
<organism evidence="4 5">
    <name type="scientific">Coprococcus comes</name>
    <dbReference type="NCBI Taxonomy" id="410072"/>
    <lineage>
        <taxon>Bacteria</taxon>
        <taxon>Bacillati</taxon>
        <taxon>Bacillota</taxon>
        <taxon>Clostridia</taxon>
        <taxon>Lachnospirales</taxon>
        <taxon>Lachnospiraceae</taxon>
        <taxon>Coprococcus</taxon>
    </lineage>
</organism>
<evidence type="ECO:0000256" key="2">
    <source>
        <dbReference type="ARBA" id="ARBA00022679"/>
    </source>
</evidence>
<comment type="caution">
    <text evidence="4">The sequence shown here is derived from an EMBL/GenBank/DDBJ whole genome shotgun (WGS) entry which is preliminary data.</text>
</comment>
<gene>
    <name evidence="4" type="ORF">DW656_12745</name>
</gene>